<proteinExistence type="predicted"/>
<accession>A0A644YC16</accession>
<dbReference type="AlphaFoldDB" id="A0A644YC16"/>
<gene>
    <name evidence="1" type="ORF">SDC9_72596</name>
</gene>
<protein>
    <submittedName>
        <fullName evidence="1">Uncharacterized protein</fullName>
    </submittedName>
</protein>
<name>A0A644YC16_9ZZZZ</name>
<organism evidence="1">
    <name type="scientific">bioreactor metagenome</name>
    <dbReference type="NCBI Taxonomy" id="1076179"/>
    <lineage>
        <taxon>unclassified sequences</taxon>
        <taxon>metagenomes</taxon>
        <taxon>ecological metagenomes</taxon>
    </lineage>
</organism>
<evidence type="ECO:0000313" key="1">
    <source>
        <dbReference type="EMBL" id="MPM26095.1"/>
    </source>
</evidence>
<comment type="caution">
    <text evidence="1">The sequence shown here is derived from an EMBL/GenBank/DDBJ whole genome shotgun (WGS) entry which is preliminary data.</text>
</comment>
<dbReference type="EMBL" id="VSSQ01004648">
    <property type="protein sequence ID" value="MPM26095.1"/>
    <property type="molecule type" value="Genomic_DNA"/>
</dbReference>
<sequence length="448" mass="49272">MSSIELSSSLLDNLPPPLPRVFENLVEEAVLAYRKRQRSLQLGEQSVRALGVLERPIESLLAGAKYYSQSAIEIATHFFNIAKPVDKEGAFFVLVAISQVLLPVPKSLEAISASDFHRHPDAVKNALWFYAAPEVCDVLLASDIAAMNELGVELAGLMTQARLENQISAKAAGLQELPTRLTTLLSWDVLGRTAPSEIVSWLQSDDLALQHTGLSALCISGIKVSAALMRNAIQIALASMTAHSTLAGNVLDLACALLCIHYPDSEGVMLVEEADIPLSIRRRCISLLGIPRCLIPELEILAKQGTSLSPEQRDLLLMCLGGIPANLSERPGVQQHREQALIELATFVFRENGCAEVHAQHLAEWTPQLLEGPLWPLVQIRLRAGKPWNKQLNVSLALDVSHRMRLWLYAEFAAQSGRSFPLLINDRASRQLEVLQTLEEMGDLFDLQ</sequence>
<reference evidence="1" key="1">
    <citation type="submission" date="2019-08" db="EMBL/GenBank/DDBJ databases">
        <authorList>
            <person name="Kucharzyk K."/>
            <person name="Murdoch R.W."/>
            <person name="Higgins S."/>
            <person name="Loffler F."/>
        </authorList>
    </citation>
    <scope>NUCLEOTIDE SEQUENCE</scope>
</reference>